<proteinExistence type="predicted"/>
<protein>
    <submittedName>
        <fullName evidence="1">Uncharacterized protein</fullName>
    </submittedName>
</protein>
<geneLocation type="plasmid" evidence="1 2">
    <name>unnamed4</name>
</geneLocation>
<dbReference type="EMBL" id="CP020813">
    <property type="protein sequence ID" value="ART74507.1"/>
    <property type="molecule type" value="Genomic_DNA"/>
</dbReference>
<keyword evidence="1" id="KW-0614">Plasmid</keyword>
<organism evidence="1 2">
    <name type="scientific">Mycobacterium dioxanotrophicus</name>
    <dbReference type="NCBI Taxonomy" id="482462"/>
    <lineage>
        <taxon>Bacteria</taxon>
        <taxon>Bacillati</taxon>
        <taxon>Actinomycetota</taxon>
        <taxon>Actinomycetes</taxon>
        <taxon>Mycobacteriales</taxon>
        <taxon>Mycobacteriaceae</taxon>
        <taxon>Mycobacterium</taxon>
    </lineage>
</organism>
<keyword evidence="2" id="KW-1185">Reference proteome</keyword>
<dbReference type="AlphaFoldDB" id="A0A1Y0CHP4"/>
<accession>A0A1Y0CHP4</accession>
<evidence type="ECO:0000313" key="2">
    <source>
        <dbReference type="Proteomes" id="UP000195331"/>
    </source>
</evidence>
<gene>
    <name evidence="1" type="ORF">BTO20_38590</name>
</gene>
<evidence type="ECO:0000313" key="1">
    <source>
        <dbReference type="EMBL" id="ART74507.1"/>
    </source>
</evidence>
<dbReference type="KEGG" id="mdx:BTO20_38590"/>
<name>A0A1Y0CHP4_9MYCO</name>
<dbReference type="Proteomes" id="UP000195331">
    <property type="component" value="Plasmid unnamed4"/>
</dbReference>
<sequence length="144" mass="15626">MASEPACGRGASSAMWPTGTRISGDGRYAILPDGTLGWNRLGEDDVRRELRRWDLGSERTAEGWRVAVCDRAGATLWASDPIARVECVGVARQRIAEIWPGSTLTEHRCGLNAYRRGYRPDCGMPHAEWHLGGALYVGTPGSAG</sequence>
<reference evidence="1 2" key="1">
    <citation type="submission" date="2017-04" db="EMBL/GenBank/DDBJ databases">
        <title>Whole Genome Sequence of 1,4-Dioxane Degrading Bacterium Mycobacterium dioxanotrophicus PH-06.</title>
        <authorList>
            <person name="He Y."/>
        </authorList>
    </citation>
    <scope>NUCLEOTIDE SEQUENCE [LARGE SCALE GENOMIC DNA]</scope>
    <source>
        <strain evidence="1 2">PH-06</strain>
        <plasmid evidence="1 2">unnamed4</plasmid>
    </source>
</reference>